<feature type="non-terminal residue" evidence="2">
    <location>
        <position position="180"/>
    </location>
</feature>
<keyword evidence="1" id="KW-0812">Transmembrane</keyword>
<keyword evidence="1" id="KW-0472">Membrane</keyword>
<evidence type="ECO:0000256" key="1">
    <source>
        <dbReference type="SAM" id="Phobius"/>
    </source>
</evidence>
<organism evidence="2 3">
    <name type="scientific">Candidatus Campbellbacteria bacterium CG22_combo_CG10-13_8_21_14_all_36_13</name>
    <dbReference type="NCBI Taxonomy" id="1974529"/>
    <lineage>
        <taxon>Bacteria</taxon>
        <taxon>Candidatus Campbelliibacteriota</taxon>
    </lineage>
</organism>
<dbReference type="AlphaFoldDB" id="A0A2H0DY60"/>
<evidence type="ECO:0000313" key="2">
    <source>
        <dbReference type="EMBL" id="PIP87112.1"/>
    </source>
</evidence>
<accession>A0A2H0DY60</accession>
<proteinExistence type="predicted"/>
<keyword evidence="1" id="KW-1133">Transmembrane helix</keyword>
<name>A0A2H0DY60_9BACT</name>
<gene>
    <name evidence="2" type="ORF">COW81_02030</name>
</gene>
<feature type="transmembrane region" description="Helical" evidence="1">
    <location>
        <begin position="115"/>
        <end position="135"/>
    </location>
</feature>
<comment type="caution">
    <text evidence="2">The sequence shown here is derived from an EMBL/GenBank/DDBJ whole genome shotgun (WGS) entry which is preliminary data.</text>
</comment>
<feature type="transmembrane region" description="Helical" evidence="1">
    <location>
        <begin position="74"/>
        <end position="95"/>
    </location>
</feature>
<evidence type="ECO:0000313" key="3">
    <source>
        <dbReference type="Proteomes" id="UP000231143"/>
    </source>
</evidence>
<protein>
    <submittedName>
        <fullName evidence="2">Uncharacterized protein</fullName>
    </submittedName>
</protein>
<sequence length="180" mass="20247">MLTNQPQFVFKEFFFRSLLGLVGGAFYASGFPVLLPFSADSGQTMSFPLGTLVGFFLLLVAFRKNGLQTGRDTLFAITLIAFFCLGLYLAGFYWLPFTIKEFGGIPSPFNHLLGVLFSLLLLPQYYLFLFLIKLLQKLSNKNIAFFSSIFSSLKPKQSIRTYLLAPLLALLVTFCEIYTP</sequence>
<dbReference type="EMBL" id="PCTT01000025">
    <property type="protein sequence ID" value="PIP87112.1"/>
    <property type="molecule type" value="Genomic_DNA"/>
</dbReference>
<reference evidence="2 3" key="1">
    <citation type="submission" date="2017-09" db="EMBL/GenBank/DDBJ databases">
        <title>Depth-based differentiation of microbial function through sediment-hosted aquifers and enrichment of novel symbionts in the deep terrestrial subsurface.</title>
        <authorList>
            <person name="Probst A.J."/>
            <person name="Ladd B."/>
            <person name="Jarett J.K."/>
            <person name="Geller-Mcgrath D.E."/>
            <person name="Sieber C.M."/>
            <person name="Emerson J.B."/>
            <person name="Anantharaman K."/>
            <person name="Thomas B.C."/>
            <person name="Malmstrom R."/>
            <person name="Stieglmeier M."/>
            <person name="Klingl A."/>
            <person name="Woyke T."/>
            <person name="Ryan C.M."/>
            <person name="Banfield J.F."/>
        </authorList>
    </citation>
    <scope>NUCLEOTIDE SEQUENCE [LARGE SCALE GENOMIC DNA]</scope>
    <source>
        <strain evidence="2">CG22_combo_CG10-13_8_21_14_all_36_13</strain>
    </source>
</reference>
<feature type="transmembrane region" description="Helical" evidence="1">
    <location>
        <begin position="45"/>
        <end position="62"/>
    </location>
</feature>
<dbReference type="Proteomes" id="UP000231143">
    <property type="component" value="Unassembled WGS sequence"/>
</dbReference>
<feature type="transmembrane region" description="Helical" evidence="1">
    <location>
        <begin position="18"/>
        <end position="39"/>
    </location>
</feature>